<evidence type="ECO:0000313" key="1">
    <source>
        <dbReference type="EMBL" id="CAN77520.1"/>
    </source>
</evidence>
<reference evidence="1" key="1">
    <citation type="journal article" date="2007" name="PLoS ONE">
        <title>The first genome sequence of an elite grapevine cultivar (Pinot noir Vitis vinifera L.): coping with a highly heterozygous genome.</title>
        <authorList>
            <person name="Velasco R."/>
            <person name="Zharkikh A."/>
            <person name="Troggio M."/>
            <person name="Cartwright D.A."/>
            <person name="Cestaro A."/>
            <person name="Pruss D."/>
            <person name="Pindo M."/>
            <person name="FitzGerald L.M."/>
            <person name="Vezzulli S."/>
            <person name="Reid J."/>
            <person name="Malacarne G."/>
            <person name="Iliev D."/>
            <person name="Coppola G."/>
            <person name="Wardell B."/>
            <person name="Micheletti D."/>
            <person name="Macalma T."/>
            <person name="Facci M."/>
            <person name="Mitchell J.T."/>
            <person name="Perazzolli M."/>
            <person name="Eldredge G."/>
            <person name="Gatto P."/>
            <person name="Oyzerski R."/>
            <person name="Moretto M."/>
            <person name="Gutin N."/>
            <person name="Stefanini M."/>
            <person name="Chen Y."/>
            <person name="Segala C."/>
            <person name="Davenport C."/>
            <person name="Dematte L."/>
            <person name="Mraz A."/>
            <person name="Battilana J."/>
            <person name="Stormo K."/>
            <person name="Costa F."/>
            <person name="Tao Q."/>
            <person name="Si-Ammour A."/>
            <person name="Harkins T."/>
            <person name="Lackey A."/>
            <person name="Perbost C."/>
            <person name="Taillon B."/>
            <person name="Stella A."/>
            <person name="Solovyev V."/>
            <person name="Fawcett J.A."/>
            <person name="Sterck L."/>
            <person name="Vandepoele K."/>
            <person name="Grando S.M."/>
            <person name="Toppo S."/>
            <person name="Moser C."/>
            <person name="Lanchbury J."/>
            <person name="Bogden R."/>
            <person name="Skolnick M."/>
            <person name="Sgaramella V."/>
            <person name="Bhatnagar S.K."/>
            <person name="Fontana P."/>
            <person name="Gutin A."/>
            <person name="Van de Peer Y."/>
            <person name="Salamini F."/>
            <person name="Viola R."/>
        </authorList>
    </citation>
    <scope>NUCLEOTIDE SEQUENCE</scope>
</reference>
<proteinExistence type="predicted"/>
<sequence length="364" mass="40896">MPPKSCSWARIDVRRPNARAVTFGDFEIMAPKSTCSMLTRRGVLFVYTIKMSPKERFSLSAHIPFLQFVTNNRTPARVGLKDNKDRRGHLVEWVEKSSFAPLNKLFKIDQTEWNLNVLLIEKNLRVVLAQVKSFVIPLLPRLAPTTLVSNEHFVIKDLPFYEKRVNKAIKVRSSAKKQKTGGEKASSFKLATIPQSVPIPLSLHAAKAWNVENIPFHGLEEKVTILGDDSMPSEQTSSVAHIDVPSQEELDIFLEHFSIFTNMKPPTSHMNGIFLILGRILVDVTTDPQKNFMAHVSHGTTDETIKAIMHLKDYTTMQTVKVKYGITDDILSIPSDEEDEVELVEGAEHEDNLGVGDESAIISP</sequence>
<gene>
    <name evidence="1" type="ORF">VITISV_033069</name>
</gene>
<name>A5C369_VITVI</name>
<dbReference type="AlphaFoldDB" id="A5C369"/>
<organism evidence="1">
    <name type="scientific">Vitis vinifera</name>
    <name type="common">Grape</name>
    <dbReference type="NCBI Taxonomy" id="29760"/>
    <lineage>
        <taxon>Eukaryota</taxon>
        <taxon>Viridiplantae</taxon>
        <taxon>Streptophyta</taxon>
        <taxon>Embryophyta</taxon>
        <taxon>Tracheophyta</taxon>
        <taxon>Spermatophyta</taxon>
        <taxon>Magnoliopsida</taxon>
        <taxon>eudicotyledons</taxon>
        <taxon>Gunneridae</taxon>
        <taxon>Pentapetalae</taxon>
        <taxon>rosids</taxon>
        <taxon>Vitales</taxon>
        <taxon>Vitaceae</taxon>
        <taxon>Viteae</taxon>
        <taxon>Vitis</taxon>
    </lineage>
</organism>
<protein>
    <submittedName>
        <fullName evidence="1">Uncharacterized protein</fullName>
    </submittedName>
</protein>
<dbReference type="EMBL" id="AM480555">
    <property type="protein sequence ID" value="CAN77520.1"/>
    <property type="molecule type" value="Genomic_DNA"/>
</dbReference>
<accession>A5C369</accession>